<accession>A0A0G4GD35</accession>
<dbReference type="Pfam" id="PF07534">
    <property type="entry name" value="TLD"/>
    <property type="match status" value="1"/>
</dbReference>
<evidence type="ECO:0000313" key="2">
    <source>
        <dbReference type="EMBL" id="CEM27169.1"/>
    </source>
</evidence>
<dbReference type="InParanoid" id="A0A0G4GD35"/>
<organism evidence="2 3">
    <name type="scientific">Vitrella brassicaformis (strain CCMP3155)</name>
    <dbReference type="NCBI Taxonomy" id="1169540"/>
    <lineage>
        <taxon>Eukaryota</taxon>
        <taxon>Sar</taxon>
        <taxon>Alveolata</taxon>
        <taxon>Colpodellida</taxon>
        <taxon>Vitrellaceae</taxon>
        <taxon>Vitrella</taxon>
    </lineage>
</organism>
<dbReference type="EMBL" id="CDMY01000630">
    <property type="protein sequence ID" value="CEM27169.1"/>
    <property type="molecule type" value="Genomic_DNA"/>
</dbReference>
<dbReference type="AlphaFoldDB" id="A0A0G4GD35"/>
<proteinExistence type="predicted"/>
<gene>
    <name evidence="2" type="ORF">Vbra_46</name>
</gene>
<feature type="domain" description="TLDc" evidence="1">
    <location>
        <begin position="109"/>
        <end position="271"/>
    </location>
</feature>
<protein>
    <recommendedName>
        <fullName evidence="1">TLDc domain-containing protein</fullName>
    </recommendedName>
</protein>
<dbReference type="Proteomes" id="UP000041254">
    <property type="component" value="Unassembled WGS sequence"/>
</dbReference>
<dbReference type="InterPro" id="IPR006571">
    <property type="entry name" value="TLDc_dom"/>
</dbReference>
<name>A0A0G4GD35_VITBC</name>
<reference evidence="2 3" key="1">
    <citation type="submission" date="2014-11" db="EMBL/GenBank/DDBJ databases">
        <authorList>
            <person name="Zhu J."/>
            <person name="Qi W."/>
            <person name="Song R."/>
        </authorList>
    </citation>
    <scope>NUCLEOTIDE SEQUENCE [LARGE SCALE GENOMIC DNA]</scope>
</reference>
<dbReference type="OrthoDB" id="26679at2759"/>
<dbReference type="VEuPathDB" id="CryptoDB:Vbra_46"/>
<sequence>MCIDYLQTRAEDDNTDFVTCPYRYDVTTPADVYAPKNYPQAATLERHEQQKRHRMAALLKCVTDANSLALMEVAMVIEMCQLEAESPIEGSIVNRGQGVFLTRWMGGNKKSLRSLYRASHDGPSHAKLLRCVGDANGLVFVVKKGERLFGAFISAGIQLPDDPTGENEYRCDVWHFSLAGHFAQPTKFGGVRQPVGVAGREGLTAEGLEKLWNCPWLYLGCEGGAAADDMRSCYQFIYSGCVPEGYVGPWSEYGNAAFGGRATFMADDVEVLTVV</sequence>
<dbReference type="PhylomeDB" id="A0A0G4GD35"/>
<evidence type="ECO:0000259" key="1">
    <source>
        <dbReference type="Pfam" id="PF07534"/>
    </source>
</evidence>
<keyword evidence="3" id="KW-1185">Reference proteome</keyword>
<evidence type="ECO:0000313" key="3">
    <source>
        <dbReference type="Proteomes" id="UP000041254"/>
    </source>
</evidence>